<keyword evidence="5 6" id="KW-0472">Membrane</keyword>
<organism evidence="7 8">
    <name type="scientific">Stieleria marina</name>
    <dbReference type="NCBI Taxonomy" id="1930275"/>
    <lineage>
        <taxon>Bacteria</taxon>
        <taxon>Pseudomonadati</taxon>
        <taxon>Planctomycetota</taxon>
        <taxon>Planctomycetia</taxon>
        <taxon>Pirellulales</taxon>
        <taxon>Pirellulaceae</taxon>
        <taxon>Stieleria</taxon>
    </lineage>
</organism>
<evidence type="ECO:0000256" key="2">
    <source>
        <dbReference type="ARBA" id="ARBA00022475"/>
    </source>
</evidence>
<reference evidence="7 8" key="1">
    <citation type="submission" date="2019-02" db="EMBL/GenBank/DDBJ databases">
        <title>Deep-cultivation of Planctomycetes and their phenomic and genomic characterization uncovers novel biology.</title>
        <authorList>
            <person name="Wiegand S."/>
            <person name="Jogler M."/>
            <person name="Boedeker C."/>
            <person name="Pinto D."/>
            <person name="Vollmers J."/>
            <person name="Rivas-Marin E."/>
            <person name="Kohn T."/>
            <person name="Peeters S.H."/>
            <person name="Heuer A."/>
            <person name="Rast P."/>
            <person name="Oberbeckmann S."/>
            <person name="Bunk B."/>
            <person name="Jeske O."/>
            <person name="Meyerdierks A."/>
            <person name="Storesund J.E."/>
            <person name="Kallscheuer N."/>
            <person name="Luecker S."/>
            <person name="Lage O.M."/>
            <person name="Pohl T."/>
            <person name="Merkel B.J."/>
            <person name="Hornburger P."/>
            <person name="Mueller R.-W."/>
            <person name="Bruemmer F."/>
            <person name="Labrenz M."/>
            <person name="Spormann A.M."/>
            <person name="Op den Camp H."/>
            <person name="Overmann J."/>
            <person name="Amann R."/>
            <person name="Jetten M.S.M."/>
            <person name="Mascher T."/>
            <person name="Medema M.H."/>
            <person name="Devos D.P."/>
            <person name="Kaster A.-K."/>
            <person name="Ovreas L."/>
            <person name="Rohde M."/>
            <person name="Galperin M.Y."/>
            <person name="Jogler C."/>
        </authorList>
    </citation>
    <scope>NUCLEOTIDE SEQUENCE [LARGE SCALE GENOMIC DNA]</scope>
    <source>
        <strain evidence="7 8">K23_9</strain>
    </source>
</reference>
<feature type="transmembrane region" description="Helical" evidence="6">
    <location>
        <begin position="160"/>
        <end position="183"/>
    </location>
</feature>
<evidence type="ECO:0000313" key="7">
    <source>
        <dbReference type="EMBL" id="QDT10209.1"/>
    </source>
</evidence>
<gene>
    <name evidence="7" type="ORF">K239x_21650</name>
</gene>
<dbReference type="Proteomes" id="UP000319817">
    <property type="component" value="Chromosome"/>
</dbReference>
<dbReference type="OrthoDB" id="256291at2"/>
<dbReference type="GO" id="GO:0005886">
    <property type="term" value="C:plasma membrane"/>
    <property type="evidence" value="ECO:0007669"/>
    <property type="project" value="UniProtKB-SubCell"/>
</dbReference>
<evidence type="ECO:0000313" key="8">
    <source>
        <dbReference type="Proteomes" id="UP000319817"/>
    </source>
</evidence>
<dbReference type="InterPro" id="IPR022791">
    <property type="entry name" value="L-PG_synthase/AglD"/>
</dbReference>
<comment type="subcellular location">
    <subcellularLocation>
        <location evidence="1">Cell membrane</location>
        <topology evidence="1">Multi-pass membrane protein</topology>
    </subcellularLocation>
</comment>
<feature type="transmembrane region" description="Helical" evidence="6">
    <location>
        <begin position="314"/>
        <end position="332"/>
    </location>
</feature>
<feature type="transmembrane region" description="Helical" evidence="6">
    <location>
        <begin position="84"/>
        <end position="105"/>
    </location>
</feature>
<dbReference type="AlphaFoldDB" id="A0A517NSW9"/>
<dbReference type="RefSeq" id="WP_145417719.1">
    <property type="nucleotide sequence ID" value="NZ_CP036526.1"/>
</dbReference>
<protein>
    <recommendedName>
        <fullName evidence="9">Lysylphosphatidylglycerol synthase TM region</fullName>
    </recommendedName>
</protein>
<evidence type="ECO:0000256" key="4">
    <source>
        <dbReference type="ARBA" id="ARBA00022989"/>
    </source>
</evidence>
<evidence type="ECO:0000256" key="1">
    <source>
        <dbReference type="ARBA" id="ARBA00004651"/>
    </source>
</evidence>
<feature type="transmembrane region" description="Helical" evidence="6">
    <location>
        <begin position="338"/>
        <end position="355"/>
    </location>
</feature>
<feature type="transmembrane region" description="Helical" evidence="6">
    <location>
        <begin position="283"/>
        <end position="302"/>
    </location>
</feature>
<evidence type="ECO:0000256" key="6">
    <source>
        <dbReference type="SAM" id="Phobius"/>
    </source>
</evidence>
<keyword evidence="8" id="KW-1185">Reference proteome</keyword>
<feature type="transmembrane region" description="Helical" evidence="6">
    <location>
        <begin position="189"/>
        <end position="210"/>
    </location>
</feature>
<evidence type="ECO:0000256" key="3">
    <source>
        <dbReference type="ARBA" id="ARBA00022692"/>
    </source>
</evidence>
<keyword evidence="4 6" id="KW-1133">Transmembrane helix</keyword>
<dbReference type="Pfam" id="PF03706">
    <property type="entry name" value="LPG_synthase_TM"/>
    <property type="match status" value="1"/>
</dbReference>
<dbReference type="EMBL" id="CP036526">
    <property type="protein sequence ID" value="QDT10209.1"/>
    <property type="molecule type" value="Genomic_DNA"/>
</dbReference>
<proteinExistence type="predicted"/>
<evidence type="ECO:0008006" key="9">
    <source>
        <dbReference type="Google" id="ProtNLM"/>
    </source>
</evidence>
<keyword evidence="2" id="KW-1003">Cell membrane</keyword>
<feature type="transmembrane region" description="Helical" evidence="6">
    <location>
        <begin position="238"/>
        <end position="263"/>
    </location>
</feature>
<sequence>MPLPRKTLILIAKWLIAILVAIGLTWAASKAVDQWQEQKQIVQTAIAELDQSIEAESDPPRRRDLQQRRDALAASLPSLENLRWIRILLAAVLYAIGIVLPGFVLQQALRSLGDNPRLSTSVAAQLIGHAGKYVPGKAMVIVLRAGALSRDKVSPVRATVAVFMETLLMMAVGATVACFVICWLDVPTWMIGSATGVAVAASVPTIPPIITRIAARFAKTDTSQINSETTSGHLATKYFLFGWVFSLASWILIGASFTALVTAIPFVPDLDANVSAVDPPTLLMLYTVSTAAIALAMVVGFGSLLPGGAGVRELVLTTILATAVGVAHALLAAIAARLMFIVVEAICAAIAWYWLRRQSR</sequence>
<name>A0A517NSW9_9BACT</name>
<keyword evidence="3 6" id="KW-0812">Transmembrane</keyword>
<evidence type="ECO:0000256" key="5">
    <source>
        <dbReference type="ARBA" id="ARBA00023136"/>
    </source>
</evidence>
<accession>A0A517NSW9</accession>